<name>A0AAV2TXX8_CALDB</name>
<comment type="caution">
    <text evidence="1">The sequence shown here is derived from an EMBL/GenBank/DDBJ whole genome shotgun (WGS) entry which is preliminary data.</text>
</comment>
<gene>
    <name evidence="1" type="ORF">CDAUBV1_LOCUS17166</name>
</gene>
<dbReference type="Proteomes" id="UP001497525">
    <property type="component" value="Unassembled WGS sequence"/>
</dbReference>
<reference evidence="1" key="1">
    <citation type="submission" date="2024-06" db="EMBL/GenBank/DDBJ databases">
        <authorList>
            <person name="Liu X."/>
            <person name="Lenzi L."/>
            <person name="Haldenby T S."/>
            <person name="Uol C."/>
        </authorList>
    </citation>
    <scope>NUCLEOTIDE SEQUENCE</scope>
</reference>
<accession>A0AAV2TXX8</accession>
<evidence type="ECO:0000313" key="1">
    <source>
        <dbReference type="EMBL" id="CAL5141866.1"/>
    </source>
</evidence>
<dbReference type="EMBL" id="CAXLJL010000933">
    <property type="protein sequence ID" value="CAL5141866.1"/>
    <property type="molecule type" value="Genomic_DNA"/>
</dbReference>
<organism evidence="1 2">
    <name type="scientific">Calicophoron daubneyi</name>
    <name type="common">Rumen fluke</name>
    <name type="synonym">Paramphistomum daubneyi</name>
    <dbReference type="NCBI Taxonomy" id="300641"/>
    <lineage>
        <taxon>Eukaryota</taxon>
        <taxon>Metazoa</taxon>
        <taxon>Spiralia</taxon>
        <taxon>Lophotrochozoa</taxon>
        <taxon>Platyhelminthes</taxon>
        <taxon>Trematoda</taxon>
        <taxon>Digenea</taxon>
        <taxon>Plagiorchiida</taxon>
        <taxon>Pronocephalata</taxon>
        <taxon>Paramphistomoidea</taxon>
        <taxon>Paramphistomidae</taxon>
        <taxon>Calicophoron</taxon>
    </lineage>
</organism>
<protein>
    <submittedName>
        <fullName evidence="1">Uncharacterized protein</fullName>
    </submittedName>
</protein>
<evidence type="ECO:0000313" key="2">
    <source>
        <dbReference type="Proteomes" id="UP001497525"/>
    </source>
</evidence>
<proteinExistence type="predicted"/>
<dbReference type="AlphaFoldDB" id="A0AAV2TXX8"/>
<sequence>MQEAFVECLVIYATGRIKLVNIVVRDLTLIAFRIYECKFRRGLGEVNEPIRPVPEDPPALGLFRLHLSSESVG</sequence>